<dbReference type="EMBL" id="RPFW01000002">
    <property type="protein sequence ID" value="TVZ05013.1"/>
    <property type="molecule type" value="Genomic_DNA"/>
</dbReference>
<dbReference type="RefSeq" id="WP_145852720.1">
    <property type="nucleotide sequence ID" value="NZ_RPFW01000002.1"/>
</dbReference>
<keyword evidence="2 5" id="KW-0645">Protease</keyword>
<dbReference type="PROSITE" id="PS51892">
    <property type="entry name" value="SUBTILASE"/>
    <property type="match status" value="1"/>
</dbReference>
<dbReference type="SUPFAM" id="SSF52743">
    <property type="entry name" value="Subtilisin-like"/>
    <property type="match status" value="1"/>
</dbReference>
<feature type="compositionally biased region" description="Gly residues" evidence="6">
    <location>
        <begin position="194"/>
        <end position="207"/>
    </location>
</feature>
<dbReference type="InterPro" id="IPR023828">
    <property type="entry name" value="Peptidase_S8_Ser-AS"/>
</dbReference>
<dbReference type="Pfam" id="PF00082">
    <property type="entry name" value="Peptidase_S8"/>
    <property type="match status" value="1"/>
</dbReference>
<evidence type="ECO:0000256" key="6">
    <source>
        <dbReference type="SAM" id="MobiDB-lite"/>
    </source>
</evidence>
<dbReference type="PROSITE" id="PS00138">
    <property type="entry name" value="SUBTILASE_SER"/>
    <property type="match status" value="1"/>
</dbReference>
<evidence type="ECO:0000313" key="8">
    <source>
        <dbReference type="EMBL" id="TVZ05013.1"/>
    </source>
</evidence>
<evidence type="ECO:0000256" key="4">
    <source>
        <dbReference type="ARBA" id="ARBA00022825"/>
    </source>
</evidence>
<dbReference type="GO" id="GO:0004252">
    <property type="term" value="F:serine-type endopeptidase activity"/>
    <property type="evidence" value="ECO:0007669"/>
    <property type="project" value="UniProtKB-UniRule"/>
</dbReference>
<dbReference type="InterPro" id="IPR015500">
    <property type="entry name" value="Peptidase_S8_subtilisin-rel"/>
</dbReference>
<evidence type="ECO:0000313" key="9">
    <source>
        <dbReference type="Proteomes" id="UP000460272"/>
    </source>
</evidence>
<dbReference type="InterPro" id="IPR036852">
    <property type="entry name" value="Peptidase_S8/S53_dom_sf"/>
</dbReference>
<organism evidence="8 9">
    <name type="scientific">Trebonia kvetii</name>
    <dbReference type="NCBI Taxonomy" id="2480626"/>
    <lineage>
        <taxon>Bacteria</taxon>
        <taxon>Bacillati</taxon>
        <taxon>Actinomycetota</taxon>
        <taxon>Actinomycetes</taxon>
        <taxon>Streptosporangiales</taxon>
        <taxon>Treboniaceae</taxon>
        <taxon>Trebonia</taxon>
    </lineage>
</organism>
<dbReference type="InterPro" id="IPR050131">
    <property type="entry name" value="Peptidase_S8_subtilisin-like"/>
</dbReference>
<keyword evidence="9" id="KW-1185">Reference proteome</keyword>
<feature type="domain" description="Peptidase S8/S53" evidence="7">
    <location>
        <begin position="252"/>
        <end position="556"/>
    </location>
</feature>
<comment type="caution">
    <text evidence="8">The sequence shown here is derived from an EMBL/GenBank/DDBJ whole genome shotgun (WGS) entry which is preliminary data.</text>
</comment>
<feature type="active site" description="Charge relay system" evidence="5">
    <location>
        <position position="260"/>
    </location>
</feature>
<sequence length="593" mass="62799">MKWYFQPRLDGAGAAPDNDDDFPPGLLDLPASLLERHGGRVLNPARAVAVDGYPRPRPTVYRARTLLVPDDLQGDSGFMTTVNAVLGIAGMMLVPPGENADADLAAGDGDRRVFEDLARLPRPAALVPLPGYRHPVEIDAWTALQTLRAAAAPGEQVANEESAAAEPPILDKASIDRFELEHLLIGSPITGSPVGEGGGGITGGPGSGSDVSGPSTTSSYLFSGGDPRTPVAVFVKPPRRRRDATCASRYGRRPAIAVLDTGVRAHEWLDVGVNPAGGYTTSPSGFVTWDERIQEHIRHEGERARAHGDKPRQVIQNAWDAPLADNPLIGELNEALGHGTFIAGIVRQVAPEAQVLAVRVMRSDDILNEGDIICALGHLAKRIARARPDDPVARVDVVSLSFGYFSESAHDKVVTSGLWQAIKVLISLGVVVVAAAGNYATNRKFYPAAFALEPVPAGQVPLISVGALNPNGTKAMFSNDGHWVTAWALGACVVSTYPIDADASRTPALRIPVNRMPSGHWPPGREALDPNDYSAGFALWSGTSFSAPYGAALIAKSLLKGAVGSGLKLDSPGDEERRKRAVAACNNLPRRIL</sequence>
<dbReference type="PRINTS" id="PR00723">
    <property type="entry name" value="SUBTILISIN"/>
</dbReference>
<dbReference type="PANTHER" id="PTHR43806:SF11">
    <property type="entry name" value="CEREVISIN-RELATED"/>
    <property type="match status" value="1"/>
</dbReference>
<feature type="active site" description="Charge relay system" evidence="5">
    <location>
        <position position="338"/>
    </location>
</feature>
<dbReference type="Gene3D" id="3.40.50.200">
    <property type="entry name" value="Peptidase S8/S53 domain"/>
    <property type="match status" value="1"/>
</dbReference>
<name>A0A6P2C670_9ACTN</name>
<dbReference type="OrthoDB" id="5177045at2"/>
<evidence type="ECO:0000256" key="5">
    <source>
        <dbReference type="PROSITE-ProRule" id="PRU01240"/>
    </source>
</evidence>
<dbReference type="GO" id="GO:0005615">
    <property type="term" value="C:extracellular space"/>
    <property type="evidence" value="ECO:0007669"/>
    <property type="project" value="TreeGrafter"/>
</dbReference>
<dbReference type="InterPro" id="IPR000209">
    <property type="entry name" value="Peptidase_S8/S53_dom"/>
</dbReference>
<evidence type="ECO:0000256" key="2">
    <source>
        <dbReference type="ARBA" id="ARBA00022670"/>
    </source>
</evidence>
<feature type="active site" description="Charge relay system" evidence="5">
    <location>
        <position position="544"/>
    </location>
</feature>
<evidence type="ECO:0000256" key="1">
    <source>
        <dbReference type="ARBA" id="ARBA00011073"/>
    </source>
</evidence>
<evidence type="ECO:0000256" key="3">
    <source>
        <dbReference type="ARBA" id="ARBA00022801"/>
    </source>
</evidence>
<keyword evidence="3 5" id="KW-0378">Hydrolase</keyword>
<gene>
    <name evidence="8" type="ORF">EAS64_10340</name>
</gene>
<dbReference type="AlphaFoldDB" id="A0A6P2C670"/>
<reference evidence="8 9" key="1">
    <citation type="submission" date="2018-11" db="EMBL/GenBank/DDBJ databases">
        <title>Trebonia kvetii gen.nov., sp.nov., a novel acidophilic actinobacterium, and proposal of the new actinobacterial family Treboniaceae fam. nov.</title>
        <authorList>
            <person name="Rapoport D."/>
            <person name="Sagova-Mareckova M."/>
            <person name="Sedlacek I."/>
            <person name="Provaznik J."/>
            <person name="Kralova S."/>
            <person name="Pavlinic D."/>
            <person name="Benes V."/>
            <person name="Kopecky J."/>
        </authorList>
    </citation>
    <scope>NUCLEOTIDE SEQUENCE [LARGE SCALE GENOMIC DNA]</scope>
    <source>
        <strain evidence="8 9">15Tr583</strain>
    </source>
</reference>
<feature type="compositionally biased region" description="Low complexity" evidence="6">
    <location>
        <begin position="208"/>
        <end position="219"/>
    </location>
</feature>
<accession>A0A6P2C670</accession>
<dbReference type="GO" id="GO:0006508">
    <property type="term" value="P:proteolysis"/>
    <property type="evidence" value="ECO:0007669"/>
    <property type="project" value="UniProtKB-KW"/>
</dbReference>
<proteinExistence type="inferred from homology"/>
<feature type="region of interest" description="Disordered" evidence="6">
    <location>
        <begin position="189"/>
        <end position="224"/>
    </location>
</feature>
<dbReference type="Proteomes" id="UP000460272">
    <property type="component" value="Unassembled WGS sequence"/>
</dbReference>
<dbReference type="PANTHER" id="PTHR43806">
    <property type="entry name" value="PEPTIDASE S8"/>
    <property type="match status" value="1"/>
</dbReference>
<protein>
    <submittedName>
        <fullName evidence="8">Peptidase S8</fullName>
    </submittedName>
</protein>
<evidence type="ECO:0000259" key="7">
    <source>
        <dbReference type="Pfam" id="PF00082"/>
    </source>
</evidence>
<comment type="similarity">
    <text evidence="1 5">Belongs to the peptidase S8 family.</text>
</comment>
<keyword evidence="4 5" id="KW-0720">Serine protease</keyword>